<dbReference type="PROSITE" id="PS50828">
    <property type="entry name" value="SMR"/>
    <property type="match status" value="1"/>
</dbReference>
<feature type="compositionally biased region" description="Basic and acidic residues" evidence="2">
    <location>
        <begin position="503"/>
        <end position="516"/>
    </location>
</feature>
<dbReference type="InterPro" id="IPR052772">
    <property type="entry name" value="Endo/PolyKinase_Domain-Protein"/>
</dbReference>
<dbReference type="InterPro" id="IPR013899">
    <property type="entry name" value="DUF1771"/>
</dbReference>
<dbReference type="Pfam" id="PF01713">
    <property type="entry name" value="Smr"/>
    <property type="match status" value="1"/>
</dbReference>
<name>A0A3Q2XMY1_HIPCM</name>
<dbReference type="GO" id="GO:0004519">
    <property type="term" value="F:endonuclease activity"/>
    <property type="evidence" value="ECO:0007669"/>
    <property type="project" value="TreeGrafter"/>
</dbReference>
<dbReference type="SUPFAM" id="SSF52540">
    <property type="entry name" value="P-loop containing nucleoside triphosphate hydrolases"/>
    <property type="match status" value="1"/>
</dbReference>
<dbReference type="InterPro" id="IPR036063">
    <property type="entry name" value="Smr_dom_sf"/>
</dbReference>
<keyword evidence="5" id="KW-1185">Reference proteome</keyword>
<dbReference type="GO" id="GO:0005634">
    <property type="term" value="C:nucleus"/>
    <property type="evidence" value="ECO:0007669"/>
    <property type="project" value="TreeGrafter"/>
</dbReference>
<dbReference type="SUPFAM" id="SSF160443">
    <property type="entry name" value="SMR domain-like"/>
    <property type="match status" value="1"/>
</dbReference>
<feature type="region of interest" description="Disordered" evidence="2">
    <location>
        <begin position="503"/>
        <end position="546"/>
    </location>
</feature>
<feature type="compositionally biased region" description="Basic and acidic residues" evidence="2">
    <location>
        <begin position="576"/>
        <end position="589"/>
    </location>
</feature>
<feature type="region of interest" description="Disordered" evidence="2">
    <location>
        <begin position="558"/>
        <end position="590"/>
    </location>
</feature>
<dbReference type="InterPro" id="IPR002625">
    <property type="entry name" value="Smr_dom"/>
</dbReference>
<dbReference type="InterPro" id="IPR056720">
    <property type="entry name" value="DUF7818"/>
</dbReference>
<dbReference type="Ensembl" id="ENSHCOT00000012282.1">
    <property type="protein sequence ID" value="ENSHCOP00000001331.1"/>
    <property type="gene ID" value="ENSHCOG00000002288.1"/>
</dbReference>
<dbReference type="SMART" id="SM01162">
    <property type="entry name" value="DUF1771"/>
    <property type="match status" value="1"/>
</dbReference>
<evidence type="ECO:0000256" key="1">
    <source>
        <dbReference type="SAM" id="Coils"/>
    </source>
</evidence>
<dbReference type="Pfam" id="PF13671">
    <property type="entry name" value="AAA_33"/>
    <property type="match status" value="1"/>
</dbReference>
<proteinExistence type="predicted"/>
<evidence type="ECO:0000259" key="3">
    <source>
        <dbReference type="PROSITE" id="PS50828"/>
    </source>
</evidence>
<dbReference type="PANTHER" id="PTHR46535:SF1">
    <property type="entry name" value="NEDD4-BINDING PROTEIN 2"/>
    <property type="match status" value="1"/>
</dbReference>
<dbReference type="GeneTree" id="ENSGT00940000164462"/>
<dbReference type="PANTHER" id="PTHR46535">
    <property type="entry name" value="NEDD4-BINDING PROTEIN 2"/>
    <property type="match status" value="1"/>
</dbReference>
<keyword evidence="1" id="KW-0175">Coiled coil</keyword>
<feature type="domain" description="Smr" evidence="3">
    <location>
        <begin position="1323"/>
        <end position="1387"/>
    </location>
</feature>
<dbReference type="OMA" id="VEVWEMM"/>
<evidence type="ECO:0000313" key="5">
    <source>
        <dbReference type="Proteomes" id="UP000264820"/>
    </source>
</evidence>
<organism evidence="4 5">
    <name type="scientific">Hippocampus comes</name>
    <name type="common">Tiger tail seahorse</name>
    <dbReference type="NCBI Taxonomy" id="109280"/>
    <lineage>
        <taxon>Eukaryota</taxon>
        <taxon>Metazoa</taxon>
        <taxon>Chordata</taxon>
        <taxon>Craniata</taxon>
        <taxon>Vertebrata</taxon>
        <taxon>Euteleostomi</taxon>
        <taxon>Actinopterygii</taxon>
        <taxon>Neopterygii</taxon>
        <taxon>Teleostei</taxon>
        <taxon>Neoteleostei</taxon>
        <taxon>Acanthomorphata</taxon>
        <taxon>Syngnathiaria</taxon>
        <taxon>Syngnathiformes</taxon>
        <taxon>Syngnathoidei</taxon>
        <taxon>Syngnathidae</taxon>
        <taxon>Hippocampus</taxon>
    </lineage>
</organism>
<dbReference type="InterPro" id="IPR056718">
    <property type="entry name" value="DUF7816"/>
</dbReference>
<evidence type="ECO:0000256" key="2">
    <source>
        <dbReference type="SAM" id="MobiDB-lite"/>
    </source>
</evidence>
<accession>A0A3Q2XMY1</accession>
<dbReference type="InterPro" id="IPR027417">
    <property type="entry name" value="P-loop_NTPase"/>
</dbReference>
<feature type="compositionally biased region" description="Basic and acidic residues" evidence="2">
    <location>
        <begin position="531"/>
        <end position="546"/>
    </location>
</feature>
<reference evidence="4" key="2">
    <citation type="submission" date="2025-09" db="UniProtKB">
        <authorList>
            <consortium name="Ensembl"/>
        </authorList>
    </citation>
    <scope>IDENTIFICATION</scope>
</reference>
<dbReference type="Proteomes" id="UP000264820">
    <property type="component" value="Unplaced"/>
</dbReference>
<dbReference type="Pfam" id="PF25126">
    <property type="entry name" value="DUF7818"/>
    <property type="match status" value="1"/>
</dbReference>
<evidence type="ECO:0000313" key="4">
    <source>
        <dbReference type="Ensembl" id="ENSHCOP00000001331.1"/>
    </source>
</evidence>
<protein>
    <submittedName>
        <fullName evidence="4">NEDD4 binding protein 2</fullName>
    </submittedName>
</protein>
<dbReference type="Pfam" id="PF25124">
    <property type="entry name" value="DUF7816"/>
    <property type="match status" value="1"/>
</dbReference>
<feature type="coiled-coil region" evidence="1">
    <location>
        <begin position="986"/>
        <end position="1020"/>
    </location>
</feature>
<dbReference type="SMART" id="SM00463">
    <property type="entry name" value="SMR"/>
    <property type="match status" value="1"/>
</dbReference>
<dbReference type="Gene3D" id="3.40.50.300">
    <property type="entry name" value="P-loop containing nucleotide triphosphate hydrolases"/>
    <property type="match status" value="1"/>
</dbReference>
<reference evidence="4" key="1">
    <citation type="submission" date="2025-08" db="UniProtKB">
        <authorList>
            <consortium name="Ensembl"/>
        </authorList>
    </citation>
    <scope>IDENTIFICATION</scope>
</reference>
<dbReference type="Gene3D" id="3.30.1370.110">
    <property type="match status" value="1"/>
</dbReference>
<dbReference type="Pfam" id="PF08590">
    <property type="entry name" value="DUF1771"/>
    <property type="match status" value="1"/>
</dbReference>
<dbReference type="STRING" id="109280.ENSHCOP00000001331"/>
<sequence length="1404" mass="156252">MDSLLELSIAAELAAPVGSPVSGFESTAAALLSPHHVSQPVRDPGSLEASDHLTLPSSTSLLTEELDLQVDQELQNLTAQQEVRINSQCSSADMTLSSLSAPQFPEQVFPELLQFNQKPECGQSSDGQPCLEGGLVHSGGPSPFDGLNIREHGSGDGLKSVVDFTHLVAEESADKPKPQLDLVASGRPSAFHLYKKDESSEMFLEQAGPVPSENRHGGLGSQVTTPLWNLHSPAFSPRLHGNKGPCFITPIAPSHPSIGHLSPWTGQFSQAPLRHSATIPKSWATAAAAHNPGGIAPARSSRLRLEGKVLVLLRGPPGSGKSTLARALVEHNPGGVALSTDDYFTVQGHYHFDPATLGEAHEWNHKRAKEAFERGANPIIIDNTNMQGWEMKPYVALKHNYKVLFRETDTWWKNKPRELERRSKHGVSVETIRRMLNGYEHFVTVKSIMGALLPESKQPLDSELDSLNQSNGEQGIPDCIVESVMNEDQHSNELPVAFSESIKQRLPRERPTRKIDSTNPAKDIDQSDDLPMEKEQMNKEASVRSRVEGEMSNMLHFVGDWPSEGPLDQRQARRNQSREDRGVSKEVTNDKGNVTEFQKLLDLIQTGVVTCQSGSSCSSPLSVCLQHNLETDDNLEESLSCWSESEEKGQNMNTEKSGRVDLPDCILDWKAQCKLALTFTQNCLAPSLNTLESPNTTLQMVDIGQSAITTHPDCETRLSPKLDFCTKLNKDDLVQSDSRLSSERDRPSQTEPQDFSLLWRLNHQDARADSVVAASSYCSDITILCGVSSRFVPEVASAVSAAVAVHPSTQNTVPYRMVHEKSTQVEDKEFVAAHSRHESLTILSRHFKLVSFDTLEDLYDKCHQDLEWTTNLLLDSGERLFRDEEVLEDMHEEDTVEVEQSTTLLGTSLETKLGDQLPYAGSTAGADVLQQYTHEAVTSPAQTKNLLDTHSHTVTATPSLPTLETHDVIEHKALIEELSFATPDEIASLEEVHRLLQAELDDLERDERQKKDDRRSMGNQGCKVLNIDTVELKLPTELALQLIELFGPVGVEPGTCSSEDYALQMDMNLAKLLHQKWRETIQVNNKPSQLLLDGKLKHTNGQNKRISRSVAHGKDGGMPVMDHWNMSQPCVSLRDIIKEELAMQENMKKVIHYLSRRDGASMLKEDQLYSRFPSIDRHFLHDIFRDHNYCLSQTELFLNSLLDQGPVKTVVAPELPHSDHHRTPSKEREKVAVVYKSTDSHKYQDIEDPEYQDFRAEASLQRSRQLESFSKAAAAYKQGHKGVASFYAQQGHLHGQRMREANHRAAVQIFERVNSSLLPKNILDLHGLHVDEALEHLRRILHDKTADCEQGLCRPQLSVITGRGNHSQGGVARIRPAVINYLNNTNYRPSCFSGTETNCSDDQP</sequence>